<accession>A0A556N7F8</accession>
<proteinExistence type="predicted"/>
<dbReference type="RefSeq" id="WP_144331647.1">
    <property type="nucleotide sequence ID" value="NZ_VLPL01000001.1"/>
</dbReference>
<sequence length="201" mass="22488">MNSWFTVKVKYTKQLEDGTFKRVSEPYLVAAMTFTDAEARIYEELGSLIRGEFVVTGITRTDFHDIFHYEDADVWYKCKITYEAGGDGGEEGAKAKKVSQNFIVTAHSVKDAYERLKESLGGMMIDYVIPSITISPIVDVFPFGDEAEDRVAVDFEKQVKAEVAEHAMGTKTVFSAPGSDVDEFEGDDEDSVIDDQFGEEE</sequence>
<reference evidence="2 3" key="1">
    <citation type="submission" date="2019-07" db="EMBL/GenBank/DDBJ databases">
        <authorList>
            <person name="Huq M.A."/>
        </authorList>
    </citation>
    <scope>NUCLEOTIDE SEQUENCE [LARGE SCALE GENOMIC DNA]</scope>
    <source>
        <strain evidence="2 3">MAH-3</strain>
    </source>
</reference>
<feature type="region of interest" description="Disordered" evidence="1">
    <location>
        <begin position="175"/>
        <end position="201"/>
    </location>
</feature>
<dbReference type="AlphaFoldDB" id="A0A556N7F8"/>
<evidence type="ECO:0000313" key="3">
    <source>
        <dbReference type="Proteomes" id="UP000316008"/>
    </source>
</evidence>
<dbReference type="EMBL" id="VLPL01000001">
    <property type="protein sequence ID" value="TSJ48112.1"/>
    <property type="molecule type" value="Genomic_DNA"/>
</dbReference>
<name>A0A556N7F8_9FLAO</name>
<gene>
    <name evidence="2" type="ORF">FO442_02965</name>
</gene>
<dbReference type="OrthoDB" id="954784at2"/>
<protein>
    <submittedName>
        <fullName evidence="2">DUF4494 domain-containing protein</fullName>
    </submittedName>
</protein>
<dbReference type="Pfam" id="PF14902">
    <property type="entry name" value="DUF4494"/>
    <property type="match status" value="1"/>
</dbReference>
<feature type="compositionally biased region" description="Acidic residues" evidence="1">
    <location>
        <begin position="180"/>
        <end position="201"/>
    </location>
</feature>
<organism evidence="2 3">
    <name type="scientific">Fluviicola chungangensis</name>
    <dbReference type="NCBI Taxonomy" id="2597671"/>
    <lineage>
        <taxon>Bacteria</taxon>
        <taxon>Pseudomonadati</taxon>
        <taxon>Bacteroidota</taxon>
        <taxon>Flavobacteriia</taxon>
        <taxon>Flavobacteriales</taxon>
        <taxon>Crocinitomicaceae</taxon>
        <taxon>Fluviicola</taxon>
    </lineage>
</organism>
<comment type="caution">
    <text evidence="2">The sequence shown here is derived from an EMBL/GenBank/DDBJ whole genome shotgun (WGS) entry which is preliminary data.</text>
</comment>
<keyword evidence="3" id="KW-1185">Reference proteome</keyword>
<dbReference type="InterPro" id="IPR027848">
    <property type="entry name" value="DUF4494"/>
</dbReference>
<evidence type="ECO:0000313" key="2">
    <source>
        <dbReference type="EMBL" id="TSJ48112.1"/>
    </source>
</evidence>
<dbReference type="Proteomes" id="UP000316008">
    <property type="component" value="Unassembled WGS sequence"/>
</dbReference>
<evidence type="ECO:0000256" key="1">
    <source>
        <dbReference type="SAM" id="MobiDB-lite"/>
    </source>
</evidence>